<feature type="region of interest" description="Disordered" evidence="11">
    <location>
        <begin position="538"/>
        <end position="560"/>
    </location>
</feature>
<feature type="chain" id="PRO_5046963275" evidence="13">
    <location>
        <begin position="25"/>
        <end position="1293"/>
    </location>
</feature>
<dbReference type="InterPro" id="IPR039861">
    <property type="entry name" value="IMPG"/>
</dbReference>
<accession>A0ABM5FX51</accession>
<keyword evidence="8" id="KW-0677">Repeat</keyword>
<feature type="signal peptide" evidence="13">
    <location>
        <begin position="1"/>
        <end position="24"/>
    </location>
</feature>
<comment type="subcellular location">
    <subcellularLocation>
        <location evidence="2">Cell projection</location>
        <location evidence="2">Cilium</location>
        <location evidence="2">Photoreceptor outer segment</location>
    </subcellularLocation>
    <subcellularLocation>
        <location evidence="1">Photoreceptor inner segment</location>
    </subcellularLocation>
    <subcellularLocation>
        <location evidence="3">Secreted</location>
        <location evidence="3">Extracellular space</location>
        <location evidence="3">Extracellular matrix</location>
        <location evidence="3">Interphotoreceptor matrix</location>
    </subcellularLocation>
</comment>
<evidence type="ECO:0000256" key="8">
    <source>
        <dbReference type="ARBA" id="ARBA00022737"/>
    </source>
</evidence>
<feature type="domain" description="SEA" evidence="14">
    <location>
        <begin position="953"/>
        <end position="1066"/>
    </location>
</feature>
<evidence type="ECO:0000256" key="4">
    <source>
        <dbReference type="ARBA" id="ARBA00022525"/>
    </source>
</evidence>
<evidence type="ECO:0000313" key="16">
    <source>
        <dbReference type="RefSeq" id="XP_072849983.1"/>
    </source>
</evidence>
<dbReference type="Pfam" id="PF01390">
    <property type="entry name" value="SEA"/>
    <property type="match status" value="2"/>
</dbReference>
<dbReference type="InterPro" id="IPR036364">
    <property type="entry name" value="SEA_dom_sf"/>
</dbReference>
<gene>
    <name evidence="16" type="primary">IMPG2</name>
</gene>
<evidence type="ECO:0000256" key="13">
    <source>
        <dbReference type="SAM" id="SignalP"/>
    </source>
</evidence>
<evidence type="ECO:0000259" key="14">
    <source>
        <dbReference type="PROSITE" id="PS50024"/>
    </source>
</evidence>
<evidence type="ECO:0000256" key="6">
    <source>
        <dbReference type="ARBA" id="ARBA00022674"/>
    </source>
</evidence>
<dbReference type="PANTHER" id="PTHR12199:SF4">
    <property type="entry name" value="INTERPHOTORECEPTOR MATRIX PROTEOGLYCAN 2"/>
    <property type="match status" value="1"/>
</dbReference>
<keyword evidence="5" id="KW-0272">Extracellular matrix</keyword>
<dbReference type="RefSeq" id="XP_072849983.1">
    <property type="nucleotide sequence ID" value="XM_072993882.1"/>
</dbReference>
<evidence type="ECO:0000256" key="7">
    <source>
        <dbReference type="ARBA" id="ARBA00022729"/>
    </source>
</evidence>
<keyword evidence="6" id="KW-0358">Heparin-binding</keyword>
<evidence type="ECO:0000256" key="3">
    <source>
        <dbReference type="ARBA" id="ARBA00004593"/>
    </source>
</evidence>
<name>A0ABM5FX51_9SAUR</name>
<dbReference type="Gene3D" id="3.30.70.960">
    <property type="entry name" value="SEA domain"/>
    <property type="match status" value="2"/>
</dbReference>
<dbReference type="Proteomes" id="UP001652642">
    <property type="component" value="Chromosome 3"/>
</dbReference>
<evidence type="ECO:0000256" key="10">
    <source>
        <dbReference type="ARBA" id="ARBA00023273"/>
    </source>
</evidence>
<keyword evidence="12" id="KW-1133">Transmembrane helix</keyword>
<keyword evidence="10" id="KW-0966">Cell projection</keyword>
<keyword evidence="15" id="KW-1185">Reference proteome</keyword>
<feature type="domain" description="SEA" evidence="14">
    <location>
        <begin position="250"/>
        <end position="363"/>
    </location>
</feature>
<proteinExistence type="predicted"/>
<keyword evidence="12" id="KW-0812">Transmembrane</keyword>
<dbReference type="PROSITE" id="PS50024">
    <property type="entry name" value="SEA"/>
    <property type="match status" value="2"/>
</dbReference>
<evidence type="ECO:0000256" key="2">
    <source>
        <dbReference type="ARBA" id="ARBA00004504"/>
    </source>
</evidence>
<reference evidence="16" key="1">
    <citation type="submission" date="2025-08" db="UniProtKB">
        <authorList>
            <consortium name="RefSeq"/>
        </authorList>
    </citation>
    <scope>IDENTIFICATION</scope>
</reference>
<sequence>MCNFSWKICLGIWMFVLLEWHVQAFADEPNLPAENIEAKETTPNLPPDGWQSIRSHSQFLDSKHLLDFREFEKFNKRLLFRKKRSIFFPTGVKICPDESAEQAIANHLKYFKLRVCQEAVWEVFKTFWDRLPGHEEYQKWLNLCEEETMSIFEMGTNFSQSEEHQSLITKKQSYAKEAVGGSCNDWSCGTGVSTASPPGDATTLRDAAANVPPPDVVSIESPTDIITDKTEDIEANNEIKQDEKLLKPSPEQMVEFSILLPEEKYTNELSDPSTEEYQQLSLQFISEIQKAYEELPGYKKIHVTKFRPPQEDSGVEVLYTVIFDGEAISNATWDLINLQSNKVEDNSFLEIEDNPTVVYTISDFRHFIAEILHKNSLLENASLNLNPESLQLINVKEVVTSITEDPTRITTQPIDYDHAVVSEWPSADESTVSNILPLDFTRPGFIFDTDQYNGNEIWLRPDSDFLNPESNFSSTPKATSHSKPGITIPSDDLLFVDGKQLHSVTPSALDTDDSVDLENISDFSLLEDALEDTKESEGLLLPSGPTHHTVPKEISPTTDSVIPLTPVPPLASVSTIEPSTEELLSTRFVEEETRQPYIYIEDDNTDYFGSGSGHEPQTNTWPWYTSTLEMEGSGMYDYKETNFILESSKDYESKDLLDEVISQSSLETEDTSIENILATSTEMYDTIQLEDSREDLQIISEVTESQDQLKTEQSATDSLQIAITIRQTDSSSQGAGLEKPEITLTTDPSVQSPVTDSFTVVQLIPDSTTHEATGSIVLKPVVTPPVVTPPVESATLQPVHEVMTSVASPSFEISSVVPFFIKVITRSSDFTKEVTATHATNTPSSFDSELSSSATAAITEYSLHALSHMPTTEPTVFQPTVISTDLENNLITKELEVTEQDHTGTAYYPSEMTQEGSMTDSRMELSTSAHSTEMASVAGATHENLSNVTVPARALVVFFSLRVTNMMFSEDLFNKNSPEYKALEQRFLELLVPYLQSNLTGFQNLEILNFRNGSIVVNSRMKFAKPVPRNVTNAVYLILEDFCNTAYQTMNLAIDKYSLDVESGEQADPCKFQACNEFSECLVNQWSGEAECVCYPGYLSIDGLPCNSICDLQPDFCQNDGKCDIIPGQGAICRCRVGENWWYRGEHCEEYVSEPLVVGIAIASVAGFLLVASAVIFFLARTLREQYSKSEIEDSLGQGDSLSSIENAVKYNPMYESDATGQSHYYRRYPQLTSYSSTSNETSTEYSSEEIRHIYEHSELTKEEIQDRIRIIELYTKDRQFAEFVRQHQMKLL</sequence>
<protein>
    <submittedName>
        <fullName evidence="16">Interphotoreceptor matrix proteoglycan 2</fullName>
    </submittedName>
</protein>
<keyword evidence="12" id="KW-0472">Membrane</keyword>
<evidence type="ECO:0000256" key="5">
    <source>
        <dbReference type="ARBA" id="ARBA00022530"/>
    </source>
</evidence>
<keyword evidence="4" id="KW-0964">Secreted</keyword>
<evidence type="ECO:0000256" key="9">
    <source>
        <dbReference type="ARBA" id="ARBA00023180"/>
    </source>
</evidence>
<evidence type="ECO:0000256" key="12">
    <source>
        <dbReference type="SAM" id="Phobius"/>
    </source>
</evidence>
<dbReference type="PANTHER" id="PTHR12199">
    <property type="entry name" value="INTERPHOTORECEPTOR MATRIX PROTEOGLYCAN"/>
    <property type="match status" value="1"/>
</dbReference>
<evidence type="ECO:0000256" key="1">
    <source>
        <dbReference type="ARBA" id="ARBA00004437"/>
    </source>
</evidence>
<feature type="transmembrane region" description="Helical" evidence="12">
    <location>
        <begin position="1156"/>
        <end position="1180"/>
    </location>
</feature>
<dbReference type="InterPro" id="IPR000082">
    <property type="entry name" value="SEA_dom"/>
</dbReference>
<dbReference type="SUPFAM" id="SSF82671">
    <property type="entry name" value="SEA domain"/>
    <property type="match status" value="2"/>
</dbReference>
<keyword evidence="9" id="KW-0325">Glycoprotein</keyword>
<evidence type="ECO:0000256" key="11">
    <source>
        <dbReference type="SAM" id="MobiDB-lite"/>
    </source>
</evidence>
<evidence type="ECO:0000313" key="15">
    <source>
        <dbReference type="Proteomes" id="UP001652642"/>
    </source>
</evidence>
<dbReference type="GeneID" id="110074636"/>
<organism evidence="15 16">
    <name type="scientific">Pogona vitticeps</name>
    <name type="common">central bearded dragon</name>
    <dbReference type="NCBI Taxonomy" id="103695"/>
    <lineage>
        <taxon>Eukaryota</taxon>
        <taxon>Metazoa</taxon>
        <taxon>Chordata</taxon>
        <taxon>Craniata</taxon>
        <taxon>Vertebrata</taxon>
        <taxon>Euteleostomi</taxon>
        <taxon>Lepidosauria</taxon>
        <taxon>Squamata</taxon>
        <taxon>Bifurcata</taxon>
        <taxon>Unidentata</taxon>
        <taxon>Episquamata</taxon>
        <taxon>Toxicofera</taxon>
        <taxon>Iguania</taxon>
        <taxon>Acrodonta</taxon>
        <taxon>Agamidae</taxon>
        <taxon>Amphibolurinae</taxon>
        <taxon>Pogona</taxon>
    </lineage>
</organism>
<keyword evidence="7 13" id="KW-0732">Signal</keyword>
<dbReference type="SMART" id="SM00200">
    <property type="entry name" value="SEA"/>
    <property type="match status" value="2"/>
</dbReference>